<feature type="non-terminal residue" evidence="1">
    <location>
        <position position="69"/>
    </location>
</feature>
<name>J9G416_9ZZZZ</name>
<dbReference type="Gene3D" id="3.20.20.10">
    <property type="entry name" value="Alanine racemase"/>
    <property type="match status" value="1"/>
</dbReference>
<reference evidence="1" key="1">
    <citation type="journal article" date="2012" name="PLoS ONE">
        <title>Gene sets for utilization of primary and secondary nutrition supplies in the distal gut of endangered iberian lynx.</title>
        <authorList>
            <person name="Alcaide M."/>
            <person name="Messina E."/>
            <person name="Richter M."/>
            <person name="Bargiela R."/>
            <person name="Peplies J."/>
            <person name="Huws S.A."/>
            <person name="Newbold C.J."/>
            <person name="Golyshin P.N."/>
            <person name="Simon M.A."/>
            <person name="Lopez G."/>
            <person name="Yakimov M.M."/>
            <person name="Ferrer M."/>
        </authorList>
    </citation>
    <scope>NUCLEOTIDE SEQUENCE</scope>
</reference>
<accession>J9G416</accession>
<sequence>MDEARYLEFLKERREWILGRVREACARVGRDAADVEVLAVSKTVDAASVALAREAGYRTFGENRPQELV</sequence>
<dbReference type="EMBL" id="AMCI01002740">
    <property type="protein sequence ID" value="EJX01977.1"/>
    <property type="molecule type" value="Genomic_DNA"/>
</dbReference>
<dbReference type="AlphaFoldDB" id="J9G416"/>
<comment type="caution">
    <text evidence="1">The sequence shown here is derived from an EMBL/GenBank/DDBJ whole genome shotgun (WGS) entry which is preliminary data.</text>
</comment>
<organism evidence="1">
    <name type="scientific">gut metagenome</name>
    <dbReference type="NCBI Taxonomy" id="749906"/>
    <lineage>
        <taxon>unclassified sequences</taxon>
        <taxon>metagenomes</taxon>
        <taxon>organismal metagenomes</taxon>
    </lineage>
</organism>
<evidence type="ECO:0000313" key="1">
    <source>
        <dbReference type="EMBL" id="EJX01977.1"/>
    </source>
</evidence>
<protein>
    <submittedName>
        <fullName evidence="1">Alanine racemase domain-containing protein</fullName>
    </submittedName>
</protein>
<dbReference type="InterPro" id="IPR029066">
    <property type="entry name" value="PLP-binding_barrel"/>
</dbReference>
<proteinExistence type="predicted"/>
<dbReference type="SUPFAM" id="SSF51419">
    <property type="entry name" value="PLP-binding barrel"/>
    <property type="match status" value="1"/>
</dbReference>
<gene>
    <name evidence="1" type="ORF">EVA_09917</name>
</gene>